<name>A0A8S0V5C3_OLEEU</name>
<accession>A0A8S0V5C3</accession>
<dbReference type="Proteomes" id="UP000594638">
    <property type="component" value="Unassembled WGS sequence"/>
</dbReference>
<protein>
    <submittedName>
        <fullName evidence="1">Uncharacterized protein</fullName>
    </submittedName>
</protein>
<dbReference type="EMBL" id="CACTIH010009125">
    <property type="protein sequence ID" value="CAA3025087.1"/>
    <property type="molecule type" value="Genomic_DNA"/>
</dbReference>
<comment type="caution">
    <text evidence="1">The sequence shown here is derived from an EMBL/GenBank/DDBJ whole genome shotgun (WGS) entry which is preliminary data.</text>
</comment>
<dbReference type="Gramene" id="OE9A066797T1">
    <property type="protein sequence ID" value="OE9A066797C1"/>
    <property type="gene ID" value="OE9A066797"/>
</dbReference>
<proteinExistence type="predicted"/>
<reference evidence="1 2" key="1">
    <citation type="submission" date="2019-12" db="EMBL/GenBank/DDBJ databases">
        <authorList>
            <person name="Alioto T."/>
            <person name="Alioto T."/>
            <person name="Gomez Garrido J."/>
        </authorList>
    </citation>
    <scope>NUCLEOTIDE SEQUENCE [LARGE SCALE GENOMIC DNA]</scope>
</reference>
<dbReference type="AlphaFoldDB" id="A0A8S0V5C3"/>
<keyword evidence="2" id="KW-1185">Reference proteome</keyword>
<gene>
    <name evidence="1" type="ORF">OLEA9_A066797</name>
</gene>
<organism evidence="1 2">
    <name type="scientific">Olea europaea subsp. europaea</name>
    <dbReference type="NCBI Taxonomy" id="158383"/>
    <lineage>
        <taxon>Eukaryota</taxon>
        <taxon>Viridiplantae</taxon>
        <taxon>Streptophyta</taxon>
        <taxon>Embryophyta</taxon>
        <taxon>Tracheophyta</taxon>
        <taxon>Spermatophyta</taxon>
        <taxon>Magnoliopsida</taxon>
        <taxon>eudicotyledons</taxon>
        <taxon>Gunneridae</taxon>
        <taxon>Pentapetalae</taxon>
        <taxon>asterids</taxon>
        <taxon>lamiids</taxon>
        <taxon>Lamiales</taxon>
        <taxon>Oleaceae</taxon>
        <taxon>Oleeae</taxon>
        <taxon>Olea</taxon>
    </lineage>
</organism>
<sequence length="118" mass="12843">MQKSSFQIRTIHPLAGMHFCRATGKNTLDKGNPVGTQNWATRETTWQHEESSGSPNTAFKISTEHFSKPFRAAKHGTYPSIACATSDTVPGTGLDIDMADVTMQANMNNTKAPFTAPD</sequence>
<evidence type="ECO:0000313" key="1">
    <source>
        <dbReference type="EMBL" id="CAA3025087.1"/>
    </source>
</evidence>
<evidence type="ECO:0000313" key="2">
    <source>
        <dbReference type="Proteomes" id="UP000594638"/>
    </source>
</evidence>